<proteinExistence type="predicted"/>
<evidence type="ECO:0000256" key="1">
    <source>
        <dbReference type="SAM" id="Coils"/>
    </source>
</evidence>
<feature type="compositionally biased region" description="Polar residues" evidence="2">
    <location>
        <begin position="123"/>
        <end position="136"/>
    </location>
</feature>
<accession>A0A6A7C4W6</accession>
<dbReference type="AlphaFoldDB" id="A0A6A7C4W6"/>
<sequence>MPGKKIHPTPAAESALAVFTLEERDFMALAHHFFAKPLEVDMNAFAQMYRRRASNMRTDWEGIQDKIDGQKEAIDDEIKQEQIDAKEKRAAKRAANREMKKKAAEKKVAKAAQAATVKGSAKGNSGVTMVTTTSPSAEGQGAGKKGKKAARGTKRPAETIDEGAQKMMKHNATYTHGIRFAKHAWERLEFMSVITSMKLLQCYFLMRDCSTPPEGDLYDFAPG</sequence>
<evidence type="ECO:0000256" key="2">
    <source>
        <dbReference type="SAM" id="MobiDB-lite"/>
    </source>
</evidence>
<keyword evidence="1" id="KW-0175">Coiled coil</keyword>
<dbReference type="EMBL" id="MU005968">
    <property type="protein sequence ID" value="KAF2862089.1"/>
    <property type="molecule type" value="Genomic_DNA"/>
</dbReference>
<organism evidence="3 4">
    <name type="scientific">Piedraia hortae CBS 480.64</name>
    <dbReference type="NCBI Taxonomy" id="1314780"/>
    <lineage>
        <taxon>Eukaryota</taxon>
        <taxon>Fungi</taxon>
        <taxon>Dikarya</taxon>
        <taxon>Ascomycota</taxon>
        <taxon>Pezizomycotina</taxon>
        <taxon>Dothideomycetes</taxon>
        <taxon>Dothideomycetidae</taxon>
        <taxon>Capnodiales</taxon>
        <taxon>Piedraiaceae</taxon>
        <taxon>Piedraia</taxon>
    </lineage>
</organism>
<feature type="coiled-coil region" evidence="1">
    <location>
        <begin position="78"/>
        <end position="112"/>
    </location>
</feature>
<gene>
    <name evidence="3" type="ORF">K470DRAFT_263202</name>
</gene>
<feature type="compositionally biased region" description="Basic residues" evidence="2">
    <location>
        <begin position="144"/>
        <end position="154"/>
    </location>
</feature>
<feature type="region of interest" description="Disordered" evidence="2">
    <location>
        <begin position="122"/>
        <end position="161"/>
    </location>
</feature>
<name>A0A6A7C4W6_9PEZI</name>
<dbReference type="Proteomes" id="UP000799421">
    <property type="component" value="Unassembled WGS sequence"/>
</dbReference>
<keyword evidence="4" id="KW-1185">Reference proteome</keyword>
<protein>
    <submittedName>
        <fullName evidence="3">Uncharacterized protein</fullName>
    </submittedName>
</protein>
<evidence type="ECO:0000313" key="3">
    <source>
        <dbReference type="EMBL" id="KAF2862089.1"/>
    </source>
</evidence>
<evidence type="ECO:0000313" key="4">
    <source>
        <dbReference type="Proteomes" id="UP000799421"/>
    </source>
</evidence>
<reference evidence="3" key="1">
    <citation type="journal article" date="2020" name="Stud. Mycol.">
        <title>101 Dothideomycetes genomes: a test case for predicting lifestyles and emergence of pathogens.</title>
        <authorList>
            <person name="Haridas S."/>
            <person name="Albert R."/>
            <person name="Binder M."/>
            <person name="Bloem J."/>
            <person name="Labutti K."/>
            <person name="Salamov A."/>
            <person name="Andreopoulos B."/>
            <person name="Baker S."/>
            <person name="Barry K."/>
            <person name="Bills G."/>
            <person name="Bluhm B."/>
            <person name="Cannon C."/>
            <person name="Castanera R."/>
            <person name="Culley D."/>
            <person name="Daum C."/>
            <person name="Ezra D."/>
            <person name="Gonzalez J."/>
            <person name="Henrissat B."/>
            <person name="Kuo A."/>
            <person name="Liang C."/>
            <person name="Lipzen A."/>
            <person name="Lutzoni F."/>
            <person name="Magnuson J."/>
            <person name="Mondo S."/>
            <person name="Nolan M."/>
            <person name="Ohm R."/>
            <person name="Pangilinan J."/>
            <person name="Park H.-J."/>
            <person name="Ramirez L."/>
            <person name="Alfaro M."/>
            <person name="Sun H."/>
            <person name="Tritt A."/>
            <person name="Yoshinaga Y."/>
            <person name="Zwiers L.-H."/>
            <person name="Turgeon B."/>
            <person name="Goodwin S."/>
            <person name="Spatafora J."/>
            <person name="Crous P."/>
            <person name="Grigoriev I."/>
        </authorList>
    </citation>
    <scope>NUCLEOTIDE SEQUENCE</scope>
    <source>
        <strain evidence="3">CBS 480.64</strain>
    </source>
</reference>